<dbReference type="AlphaFoldDB" id="F4XWC0"/>
<gene>
    <name evidence="5" type="ORF">LYNGBM3L_43090</name>
</gene>
<dbReference type="eggNOG" id="COG0745">
    <property type="taxonomic scope" value="Bacteria"/>
</dbReference>
<feature type="region of interest" description="Disordered" evidence="3">
    <location>
        <begin position="288"/>
        <end position="316"/>
    </location>
</feature>
<dbReference type="GO" id="GO:0043158">
    <property type="term" value="P:heterocyst development"/>
    <property type="evidence" value="ECO:0007669"/>
    <property type="project" value="UniProtKB-KW"/>
</dbReference>
<protein>
    <submittedName>
        <fullName evidence="5">Two-component response regulator, CheY subfamily</fullName>
    </submittedName>
</protein>
<dbReference type="GO" id="GO:0030428">
    <property type="term" value="C:cell septum"/>
    <property type="evidence" value="ECO:0007669"/>
    <property type="project" value="UniProtKB-SubCell"/>
</dbReference>
<feature type="modified residue" description="4-aspartylphosphate" evidence="2">
    <location>
        <position position="370"/>
    </location>
</feature>
<evidence type="ECO:0000313" key="5">
    <source>
        <dbReference type="EMBL" id="EGJ31105.1"/>
    </source>
</evidence>
<dbReference type="InterPro" id="IPR001789">
    <property type="entry name" value="Sig_transdc_resp-reg_receiver"/>
</dbReference>
<reference evidence="6" key="1">
    <citation type="journal article" date="2011" name="Proc. Natl. Acad. Sci. U.S.A.">
        <title>Genomic insights into the physiology and ecology of the marine filamentous cyanobacterium Lyngbya majuscula.</title>
        <authorList>
            <person name="Jones A.C."/>
            <person name="Monroe E.A."/>
            <person name="Podell S."/>
            <person name="Hess W.R."/>
            <person name="Klages S."/>
            <person name="Esquenazi E."/>
            <person name="Niessen S."/>
            <person name="Hoover H."/>
            <person name="Rothmann M."/>
            <person name="Lasken R.S."/>
            <person name="Yates J.R.III."/>
            <person name="Reinhardt R."/>
            <person name="Kube M."/>
            <person name="Burkart M.D."/>
            <person name="Allen E.E."/>
            <person name="Dorrestein P.C."/>
            <person name="Gerwick W.H."/>
            <person name="Gerwick L."/>
        </authorList>
    </citation>
    <scope>NUCLEOTIDE SEQUENCE [LARGE SCALE GENOMIC DNA]</scope>
    <source>
        <strain evidence="6">3L</strain>
    </source>
</reference>
<evidence type="ECO:0000256" key="3">
    <source>
        <dbReference type="SAM" id="MobiDB-lite"/>
    </source>
</evidence>
<organism evidence="5 6">
    <name type="scientific">Moorena producens 3L</name>
    <dbReference type="NCBI Taxonomy" id="489825"/>
    <lineage>
        <taxon>Bacteria</taxon>
        <taxon>Bacillati</taxon>
        <taxon>Cyanobacteriota</taxon>
        <taxon>Cyanophyceae</taxon>
        <taxon>Coleofasciculales</taxon>
        <taxon>Coleofasciculaceae</taxon>
        <taxon>Moorena</taxon>
    </lineage>
</organism>
<evidence type="ECO:0000256" key="1">
    <source>
        <dbReference type="ARBA" id="ARBA00022553"/>
    </source>
</evidence>
<evidence type="ECO:0000313" key="6">
    <source>
        <dbReference type="Proteomes" id="UP000003959"/>
    </source>
</evidence>
<dbReference type="Proteomes" id="UP000003959">
    <property type="component" value="Unassembled WGS sequence"/>
</dbReference>
<keyword evidence="1 2" id="KW-0597">Phosphoprotein</keyword>
<dbReference type="Pfam" id="PF00072">
    <property type="entry name" value="Response_reg"/>
    <property type="match status" value="1"/>
</dbReference>
<evidence type="ECO:0000259" key="4">
    <source>
        <dbReference type="PROSITE" id="PS50110"/>
    </source>
</evidence>
<accession>F4XWC0</accession>
<dbReference type="RefSeq" id="WP_008187610.1">
    <property type="nucleotide sequence ID" value="NZ_GL890942.1"/>
</dbReference>
<evidence type="ECO:0000256" key="2">
    <source>
        <dbReference type="PROSITE-ProRule" id="PRU00169"/>
    </source>
</evidence>
<dbReference type="EMBL" id="GL890942">
    <property type="protein sequence ID" value="EGJ31105.1"/>
    <property type="molecule type" value="Genomic_DNA"/>
</dbReference>
<dbReference type="InterPro" id="IPR024186">
    <property type="entry name" value="Sig_transdc_resp-reg_PatA"/>
</dbReference>
<dbReference type="HOGENOM" id="CLU_031371_0_0_3"/>
<dbReference type="Gene3D" id="3.40.50.2300">
    <property type="match status" value="1"/>
</dbReference>
<dbReference type="GO" id="GO:0000160">
    <property type="term" value="P:phosphorelay signal transduction system"/>
    <property type="evidence" value="ECO:0007669"/>
    <property type="project" value="UniProtKB-KW"/>
</dbReference>
<dbReference type="InterPro" id="IPR050595">
    <property type="entry name" value="Bact_response_regulator"/>
</dbReference>
<keyword evidence="6" id="KW-1185">Reference proteome</keyword>
<dbReference type="PIRSF" id="PIRSF005897">
    <property type="entry name" value="RR_PatA"/>
    <property type="match status" value="1"/>
</dbReference>
<sequence length="447" mass="50505">MKTRVESTFNSLSSKLVRYGHEKFTGRLDLKVSTAQQWSLYLSYGRLVWASGSVHPTRRWRRQIIYHCPEVNPNRIALKKIEPGSCWDYQLMVLLARKRMINPQQTVVVIQGIVAEILFDILQSLTLVSPDQTLIQPSNGSVSSNAIETRVKKPDNFLLNAQLGIRPSMQGILPQTWMLELEPTIKQVQQVWQQWSEMGWEGVSPDYAPVLLQKSVLQQQTSVATYKNLVTLINGKRTLRDIAALLKRDLLLLMRSLYPYIKKQLIELVEVPDLSAPKFVDIPAKAGISSQKSQTPKSQTPKSQTPKSQTPKSQKKSDQALIVCIDDHPQTCKIMKEVIQSAGYRFLGIQDSIQALPLLLKHKPDLIFLDLVMPIVNGYEMCAQIRRVSMFANTPVIILTAKDGIVDRVRARIVGATDFLSKPIDNQKVVATVRKYHTTSPCKTDPV</sequence>
<feature type="compositionally biased region" description="Low complexity" evidence="3">
    <location>
        <begin position="289"/>
        <end position="312"/>
    </location>
</feature>
<dbReference type="PANTHER" id="PTHR44591:SF23">
    <property type="entry name" value="CHEY SUBFAMILY"/>
    <property type="match status" value="1"/>
</dbReference>
<dbReference type="InterPro" id="IPR011006">
    <property type="entry name" value="CheY-like_superfamily"/>
</dbReference>
<name>F4XWC0_9CYAN</name>
<dbReference type="OrthoDB" id="505173at2"/>
<dbReference type="SMART" id="SM00448">
    <property type="entry name" value="REC"/>
    <property type="match status" value="1"/>
</dbReference>
<feature type="domain" description="Response regulatory" evidence="4">
    <location>
        <begin position="321"/>
        <end position="437"/>
    </location>
</feature>
<dbReference type="SUPFAM" id="SSF52172">
    <property type="entry name" value="CheY-like"/>
    <property type="match status" value="1"/>
</dbReference>
<proteinExistence type="predicted"/>
<dbReference type="PANTHER" id="PTHR44591">
    <property type="entry name" value="STRESS RESPONSE REGULATOR PROTEIN 1"/>
    <property type="match status" value="1"/>
</dbReference>
<dbReference type="PROSITE" id="PS50110">
    <property type="entry name" value="RESPONSE_REGULATORY"/>
    <property type="match status" value="1"/>
</dbReference>